<comment type="caution">
    <text evidence="1">The sequence shown here is derived from an EMBL/GenBank/DDBJ whole genome shotgun (WGS) entry which is preliminary data.</text>
</comment>
<protein>
    <submittedName>
        <fullName evidence="1">Uncharacterized protein</fullName>
    </submittedName>
</protein>
<name>A0ABS7Z8Q4_9SPHI</name>
<organism evidence="1 2">
    <name type="scientific">Sphingobacterium bovistauri</name>
    <dbReference type="NCBI Taxonomy" id="2781959"/>
    <lineage>
        <taxon>Bacteria</taxon>
        <taxon>Pseudomonadati</taxon>
        <taxon>Bacteroidota</taxon>
        <taxon>Sphingobacteriia</taxon>
        <taxon>Sphingobacteriales</taxon>
        <taxon>Sphingobacteriaceae</taxon>
        <taxon>Sphingobacterium</taxon>
    </lineage>
</organism>
<keyword evidence="2" id="KW-1185">Reference proteome</keyword>
<dbReference type="EMBL" id="JADEYP010000013">
    <property type="protein sequence ID" value="MCA5005245.1"/>
    <property type="molecule type" value="Genomic_DNA"/>
</dbReference>
<dbReference type="RefSeq" id="WP_225552790.1">
    <property type="nucleotide sequence ID" value="NZ_JADEYP010000013.1"/>
</dbReference>
<reference evidence="1" key="1">
    <citation type="submission" date="2020-10" db="EMBL/GenBank/DDBJ databases">
        <authorList>
            <person name="Lu T."/>
            <person name="Wang Q."/>
            <person name="Han X."/>
        </authorList>
    </citation>
    <scope>NUCLEOTIDE SEQUENCE</scope>
    <source>
        <strain evidence="1">WQ 366</strain>
    </source>
</reference>
<accession>A0ABS7Z8Q4</accession>
<sequence>MVVFSEIILIKLDKKCTRMKIKIFITFLLFIFAGFSVKAQQNSELEKAIKKTITALNNQDFNTLNAMILKDFGVAVLFRRGAFDNLALVEKLNKNEPIPEYLPYDFFGKVKANQRVKYETLPEFDCDTEKFTKKEGIYCDMASKYKDISGTALSENEYLEAGWKPEHIEQMKEIEASSKRIVAYGKEGTHIFYLTWYKNNWYLTLLDRFEVCSA</sequence>
<evidence type="ECO:0000313" key="2">
    <source>
        <dbReference type="Proteomes" id="UP001165302"/>
    </source>
</evidence>
<evidence type="ECO:0000313" key="1">
    <source>
        <dbReference type="EMBL" id="MCA5005245.1"/>
    </source>
</evidence>
<dbReference type="Proteomes" id="UP001165302">
    <property type="component" value="Unassembled WGS sequence"/>
</dbReference>
<proteinExistence type="predicted"/>
<gene>
    <name evidence="1" type="ORF">IPZ78_08780</name>
</gene>